<dbReference type="AlphaFoldDB" id="A0A2A4G3A8"/>
<keyword evidence="2" id="KW-1185">Reference proteome</keyword>
<sequence length="276" mass="30623">MSGQDSLGYSPENGQVFLIEQSVVQSFDQQIGETQNHIDTETGGLMEFKVIMVTDSLLSFQTTFKQLYLKIAIGEQTLLDIDTMSFGESDPQLEMFRCVLDKPIQVEMATNGKIVKVSNEHDFISEMIAVSGLTDNEVKSKLSESLGEKFGAEALARSFEQFTFIYPDRAVAIGDQWETHITGKANIENQWVYTAKDGENISIQGEGVAHMDLTEGTGKVELDGTQTVHVKCCPKSGFIKNMTIEGDFEGHSSIPELGEEEFPTAMHQTIVYKLIQ</sequence>
<proteinExistence type="predicted"/>
<reference evidence="1 2" key="1">
    <citation type="submission" date="2017-04" db="EMBL/GenBank/DDBJ databases">
        <title>A new member of the family Flavobacteriaceae isolated from ascidians.</title>
        <authorList>
            <person name="Chen L."/>
        </authorList>
    </citation>
    <scope>NUCLEOTIDE SEQUENCE [LARGE SCALE GENOMIC DNA]</scope>
    <source>
        <strain evidence="1 2">HQA918</strain>
    </source>
</reference>
<dbReference type="Proteomes" id="UP000219559">
    <property type="component" value="Unassembled WGS sequence"/>
</dbReference>
<name>A0A2A4G3A8_9FLAO</name>
<accession>A0A2A4G3A8</accession>
<comment type="caution">
    <text evidence="1">The sequence shown here is derived from an EMBL/GenBank/DDBJ whole genome shotgun (WGS) entry which is preliminary data.</text>
</comment>
<evidence type="ECO:0000313" key="1">
    <source>
        <dbReference type="EMBL" id="PCE62446.1"/>
    </source>
</evidence>
<organism evidence="1 2">
    <name type="scientific">Sediminicola luteus</name>
    <dbReference type="NCBI Taxonomy" id="319238"/>
    <lineage>
        <taxon>Bacteria</taxon>
        <taxon>Pseudomonadati</taxon>
        <taxon>Bacteroidota</taxon>
        <taxon>Flavobacteriia</taxon>
        <taxon>Flavobacteriales</taxon>
        <taxon>Flavobacteriaceae</taxon>
        <taxon>Sediminicola</taxon>
    </lineage>
</organism>
<dbReference type="OrthoDB" id="3034330at2"/>
<evidence type="ECO:0000313" key="2">
    <source>
        <dbReference type="Proteomes" id="UP000219559"/>
    </source>
</evidence>
<dbReference type="Pfam" id="PF19777">
    <property type="entry name" value="DUF6263"/>
    <property type="match status" value="1"/>
</dbReference>
<dbReference type="RefSeq" id="WP_097443817.1">
    <property type="nucleotide sequence ID" value="NZ_NBWU01000009.1"/>
</dbReference>
<dbReference type="EMBL" id="NBWU01000009">
    <property type="protein sequence ID" value="PCE62446.1"/>
    <property type="molecule type" value="Genomic_DNA"/>
</dbReference>
<protein>
    <submittedName>
        <fullName evidence="1">Uncharacterized protein</fullName>
    </submittedName>
</protein>
<gene>
    <name evidence="1" type="ORF">B7P33_19025</name>
</gene>
<dbReference type="InterPro" id="IPR046230">
    <property type="entry name" value="DUF6263"/>
</dbReference>